<organism evidence="3 4">
    <name type="scientific">Faecalibacterium prausnitzii</name>
    <dbReference type="NCBI Taxonomy" id="853"/>
    <lineage>
        <taxon>Bacteria</taxon>
        <taxon>Bacillati</taxon>
        <taxon>Bacillota</taxon>
        <taxon>Clostridia</taxon>
        <taxon>Eubacteriales</taxon>
        <taxon>Oscillospiraceae</taxon>
        <taxon>Faecalibacterium</taxon>
    </lineage>
</organism>
<dbReference type="Gene3D" id="3.30.70.270">
    <property type="match status" value="1"/>
</dbReference>
<keyword evidence="1" id="KW-0812">Transmembrane</keyword>
<feature type="domain" description="GGDEF" evidence="2">
    <location>
        <begin position="236"/>
        <end position="359"/>
    </location>
</feature>
<sequence length="359" mass="40342">MRFEKRMAMEALRRLLLYAEMSREKYKACLPDIQRSNRQRVTAYLGIACAFLTVLWILSGVLEFLRPNMLAYMIALAVCMGLQAVNRTFPGKNGLLLTWLMYAFEALLYVLGIYLGIHLSPDTPTVSFIAFLLAVPLLFVMRPIQHILNVVFFDGIFILTCFLFKSKETLPVDILDGMVFGAVSCIISTFIMLSMHENFSIRHKLLGIAETDLNVGLKNRNAYESQMHDYPMHCSSTLSCVYLDVNGLHELNNTRGHAAGDEMLKTVAAKVRDIFGEKYSYRVGGDEFVAFAMDKSAEEMRALIHKLVQEVDEAGYSVAVGTATHSAGGIDMEVLVKSAETRMYLAKEEHYRLAGKTRG</sequence>
<feature type="transmembrane region" description="Helical" evidence="1">
    <location>
        <begin position="96"/>
        <end position="117"/>
    </location>
</feature>
<dbReference type="InterPro" id="IPR043128">
    <property type="entry name" value="Rev_trsase/Diguanyl_cyclase"/>
</dbReference>
<dbReference type="SMART" id="SM00267">
    <property type="entry name" value="GGDEF"/>
    <property type="match status" value="1"/>
</dbReference>
<evidence type="ECO:0000313" key="4">
    <source>
        <dbReference type="Proteomes" id="UP000260991"/>
    </source>
</evidence>
<dbReference type="PROSITE" id="PS50887">
    <property type="entry name" value="GGDEF"/>
    <property type="match status" value="1"/>
</dbReference>
<proteinExistence type="predicted"/>
<feature type="transmembrane region" description="Helical" evidence="1">
    <location>
        <begin position="70"/>
        <end position="89"/>
    </location>
</feature>
<reference evidence="3 4" key="1">
    <citation type="submission" date="2018-08" db="EMBL/GenBank/DDBJ databases">
        <title>A genome reference for cultivated species of the human gut microbiota.</title>
        <authorList>
            <person name="Zou Y."/>
            <person name="Xue W."/>
            <person name="Luo G."/>
        </authorList>
    </citation>
    <scope>NUCLEOTIDE SEQUENCE [LARGE SCALE GENOMIC DNA]</scope>
    <source>
        <strain evidence="3 4">AF32-8AC</strain>
    </source>
</reference>
<dbReference type="CDD" id="cd01949">
    <property type="entry name" value="GGDEF"/>
    <property type="match status" value="1"/>
</dbReference>
<dbReference type="EMBL" id="QVER01000009">
    <property type="protein sequence ID" value="RGB91165.1"/>
    <property type="molecule type" value="Genomic_DNA"/>
</dbReference>
<dbReference type="InterPro" id="IPR050469">
    <property type="entry name" value="Diguanylate_Cyclase"/>
</dbReference>
<dbReference type="InterPro" id="IPR000160">
    <property type="entry name" value="GGDEF_dom"/>
</dbReference>
<evidence type="ECO:0000259" key="2">
    <source>
        <dbReference type="PROSITE" id="PS50887"/>
    </source>
</evidence>
<keyword evidence="1" id="KW-1133">Transmembrane helix</keyword>
<comment type="caution">
    <text evidence="3">The sequence shown here is derived from an EMBL/GenBank/DDBJ whole genome shotgun (WGS) entry which is preliminary data.</text>
</comment>
<dbReference type="NCBIfam" id="TIGR00254">
    <property type="entry name" value="GGDEF"/>
    <property type="match status" value="1"/>
</dbReference>
<protein>
    <submittedName>
        <fullName evidence="3">Sensor domain-containing diguanylate cyclase</fullName>
    </submittedName>
</protein>
<dbReference type="PANTHER" id="PTHR45138">
    <property type="entry name" value="REGULATORY COMPONENTS OF SENSORY TRANSDUCTION SYSTEM"/>
    <property type="match status" value="1"/>
</dbReference>
<dbReference type="SUPFAM" id="SSF55073">
    <property type="entry name" value="Nucleotide cyclase"/>
    <property type="match status" value="1"/>
</dbReference>
<feature type="transmembrane region" description="Helical" evidence="1">
    <location>
        <begin position="147"/>
        <end position="165"/>
    </location>
</feature>
<feature type="transmembrane region" description="Helical" evidence="1">
    <location>
        <begin position="177"/>
        <end position="195"/>
    </location>
</feature>
<dbReference type="GO" id="GO:0052621">
    <property type="term" value="F:diguanylate cyclase activity"/>
    <property type="evidence" value="ECO:0007669"/>
    <property type="project" value="TreeGrafter"/>
</dbReference>
<dbReference type="AlphaFoldDB" id="A0A3E2U4R9"/>
<evidence type="ECO:0000256" key="1">
    <source>
        <dbReference type="SAM" id="Phobius"/>
    </source>
</evidence>
<dbReference type="InterPro" id="IPR029787">
    <property type="entry name" value="Nucleotide_cyclase"/>
</dbReference>
<gene>
    <name evidence="3" type="ORF">DWZ46_08755</name>
</gene>
<evidence type="ECO:0000313" key="3">
    <source>
        <dbReference type="EMBL" id="RGB91165.1"/>
    </source>
</evidence>
<dbReference type="Proteomes" id="UP000260991">
    <property type="component" value="Unassembled WGS sequence"/>
</dbReference>
<feature type="transmembrane region" description="Helical" evidence="1">
    <location>
        <begin position="41"/>
        <end position="58"/>
    </location>
</feature>
<dbReference type="Pfam" id="PF00990">
    <property type="entry name" value="GGDEF"/>
    <property type="match status" value="1"/>
</dbReference>
<dbReference type="PANTHER" id="PTHR45138:SF9">
    <property type="entry name" value="DIGUANYLATE CYCLASE DGCM-RELATED"/>
    <property type="match status" value="1"/>
</dbReference>
<keyword evidence="1" id="KW-0472">Membrane</keyword>
<feature type="transmembrane region" description="Helical" evidence="1">
    <location>
        <begin position="123"/>
        <end position="140"/>
    </location>
</feature>
<name>A0A3E2U4R9_9FIRM</name>
<accession>A0A3E2U4R9</accession>